<dbReference type="EMBL" id="CAXIEN010000042">
    <property type="protein sequence ID" value="CAL1269549.1"/>
    <property type="molecule type" value="Genomic_DNA"/>
</dbReference>
<evidence type="ECO:0000313" key="18">
    <source>
        <dbReference type="Proteomes" id="UP001497382"/>
    </source>
</evidence>
<evidence type="ECO:0000256" key="2">
    <source>
        <dbReference type="ARBA" id="ARBA00003690"/>
    </source>
</evidence>
<dbReference type="InterPro" id="IPR002401">
    <property type="entry name" value="Cyt_P450_E_grp-I"/>
</dbReference>
<keyword evidence="11 14" id="KW-0408">Iron</keyword>
<comment type="caution">
    <text evidence="17">The sequence shown here is derived from an EMBL/GenBank/DDBJ whole genome shotgun (WGS) entry which is preliminary data.</text>
</comment>
<evidence type="ECO:0000256" key="11">
    <source>
        <dbReference type="ARBA" id="ARBA00023004"/>
    </source>
</evidence>
<evidence type="ECO:0000256" key="8">
    <source>
        <dbReference type="ARBA" id="ARBA00022824"/>
    </source>
</evidence>
<dbReference type="AlphaFoldDB" id="A0AAV1ZDF3"/>
<dbReference type="FunFam" id="1.10.630.10:FF:000238">
    <property type="entry name" value="Cytochrome P450 2A6"/>
    <property type="match status" value="1"/>
</dbReference>
<organism evidence="17 18">
    <name type="scientific">Larinioides sclopetarius</name>
    <dbReference type="NCBI Taxonomy" id="280406"/>
    <lineage>
        <taxon>Eukaryota</taxon>
        <taxon>Metazoa</taxon>
        <taxon>Ecdysozoa</taxon>
        <taxon>Arthropoda</taxon>
        <taxon>Chelicerata</taxon>
        <taxon>Arachnida</taxon>
        <taxon>Araneae</taxon>
        <taxon>Araneomorphae</taxon>
        <taxon>Entelegynae</taxon>
        <taxon>Araneoidea</taxon>
        <taxon>Araneidae</taxon>
        <taxon>Larinioides</taxon>
    </lineage>
</organism>
<keyword evidence="13 16" id="KW-0472">Membrane</keyword>
<gene>
    <name evidence="17" type="ORF">LARSCL_LOCUS4809</name>
</gene>
<evidence type="ECO:0000256" key="15">
    <source>
        <dbReference type="RuleBase" id="RU000461"/>
    </source>
</evidence>
<reference evidence="17 18" key="1">
    <citation type="submission" date="2024-04" db="EMBL/GenBank/DDBJ databases">
        <authorList>
            <person name="Rising A."/>
            <person name="Reimegard J."/>
            <person name="Sonavane S."/>
            <person name="Akerstrom W."/>
            <person name="Nylinder S."/>
            <person name="Hedman E."/>
            <person name="Kallberg Y."/>
        </authorList>
    </citation>
    <scope>NUCLEOTIDE SEQUENCE [LARGE SCALE GENOMIC DNA]</scope>
</reference>
<comment type="cofactor">
    <cofactor evidence="1 14">
        <name>heme</name>
        <dbReference type="ChEBI" id="CHEBI:30413"/>
    </cofactor>
</comment>
<evidence type="ECO:0000256" key="13">
    <source>
        <dbReference type="ARBA" id="ARBA00023136"/>
    </source>
</evidence>
<proteinExistence type="inferred from homology"/>
<sequence>MGFISVSPLTLILGGVMVAFACILMFVHIRSKKKQTLKSLPGPRGYPITGASHIIHRYKSHWAAFSDLRKQYGDIYGVTIGSRRCVVVSNISLIKEVLSTKSNDFANRPDFLRFHAIFRGDRNLSIALCDWSDKQKVRREMANPFMHPKVYLSDGKRMNEIIMFELQELVSRLSTVQNQSIESRLFLNIATANIFYQYICSKRFSEDDPTFLKTVHTYDAVFRQLFQGYALDFMPWLKIFRSNSSKLRELREQAREVSNVTETVFREHTSNPDSPDLIDIYLNYVQESEVAGRSSLTKEEVEVIIEDLIGGHSVLGNLWLWGLYFMAANPEVSKNIREEVARVTCGMRAPTYEDKKQMPYTDAATYEILRVVSSPIIPHVATTDTSINGYEVHKDTMVMFNTNDINMDPQYWHEPLKFNPMRFVDSKGNVNKPDHFIPFGLGKRHCLGDGLVKATLFLGLSTLLQNFEISLPQGSAEPDMRDIPGIVIPREEIRLVFRRLDIAINMA</sequence>
<evidence type="ECO:0000256" key="3">
    <source>
        <dbReference type="ARBA" id="ARBA00004174"/>
    </source>
</evidence>
<keyword evidence="7 14" id="KW-0479">Metal-binding</keyword>
<dbReference type="InterPro" id="IPR001128">
    <property type="entry name" value="Cyt_P450"/>
</dbReference>
<dbReference type="GO" id="GO:0005789">
    <property type="term" value="C:endoplasmic reticulum membrane"/>
    <property type="evidence" value="ECO:0007669"/>
    <property type="project" value="UniProtKB-SubCell"/>
</dbReference>
<evidence type="ECO:0008006" key="19">
    <source>
        <dbReference type="Google" id="ProtNLM"/>
    </source>
</evidence>
<dbReference type="InterPro" id="IPR017972">
    <property type="entry name" value="Cyt_P450_CS"/>
</dbReference>
<keyword evidence="8" id="KW-0256">Endoplasmic reticulum</keyword>
<evidence type="ECO:0000256" key="12">
    <source>
        <dbReference type="ARBA" id="ARBA00023033"/>
    </source>
</evidence>
<dbReference type="GO" id="GO:0020037">
    <property type="term" value="F:heme binding"/>
    <property type="evidence" value="ECO:0007669"/>
    <property type="project" value="InterPro"/>
</dbReference>
<dbReference type="PROSITE" id="PS00086">
    <property type="entry name" value="CYTOCHROME_P450"/>
    <property type="match status" value="1"/>
</dbReference>
<evidence type="ECO:0000256" key="16">
    <source>
        <dbReference type="SAM" id="Phobius"/>
    </source>
</evidence>
<protein>
    <recommendedName>
        <fullName evidence="19">Cytochrome P450</fullName>
    </recommendedName>
</protein>
<dbReference type="GO" id="GO:0042446">
    <property type="term" value="P:hormone biosynthetic process"/>
    <property type="evidence" value="ECO:0007669"/>
    <property type="project" value="TreeGrafter"/>
</dbReference>
<dbReference type="PANTHER" id="PTHR24289:SF1">
    <property type="entry name" value="STEROID 17-ALPHA-HYDROXYLASE_17,20 LYASE"/>
    <property type="match status" value="1"/>
</dbReference>
<dbReference type="Pfam" id="PF00067">
    <property type="entry name" value="p450"/>
    <property type="match status" value="1"/>
</dbReference>
<comment type="subcellular location">
    <subcellularLocation>
        <location evidence="4">Endoplasmic reticulum membrane</location>
        <topology evidence="4">Peripheral membrane protein</topology>
    </subcellularLocation>
    <subcellularLocation>
        <location evidence="3">Microsome membrane</location>
        <topology evidence="3">Peripheral membrane protein</topology>
    </subcellularLocation>
</comment>
<keyword evidence="16" id="KW-0812">Transmembrane</keyword>
<evidence type="ECO:0000256" key="14">
    <source>
        <dbReference type="PIRSR" id="PIRSR602401-1"/>
    </source>
</evidence>
<keyword evidence="18" id="KW-1185">Reference proteome</keyword>
<dbReference type="Gene3D" id="1.10.630.10">
    <property type="entry name" value="Cytochrome P450"/>
    <property type="match status" value="1"/>
</dbReference>
<comment type="similarity">
    <text evidence="5 15">Belongs to the cytochrome P450 family.</text>
</comment>
<dbReference type="PRINTS" id="PR00463">
    <property type="entry name" value="EP450I"/>
</dbReference>
<comment type="function">
    <text evidence="2">May be involved in the metabolism of insect hormones and in the breakdown of synthetic insecticides.</text>
</comment>
<dbReference type="Proteomes" id="UP001497382">
    <property type="component" value="Unassembled WGS sequence"/>
</dbReference>
<evidence type="ECO:0000256" key="7">
    <source>
        <dbReference type="ARBA" id="ARBA00022723"/>
    </source>
</evidence>
<dbReference type="GO" id="GO:0005506">
    <property type="term" value="F:iron ion binding"/>
    <property type="evidence" value="ECO:0007669"/>
    <property type="project" value="InterPro"/>
</dbReference>
<keyword evidence="16" id="KW-1133">Transmembrane helix</keyword>
<keyword evidence="12 15" id="KW-0503">Monooxygenase</keyword>
<dbReference type="SUPFAM" id="SSF48264">
    <property type="entry name" value="Cytochrome P450"/>
    <property type="match status" value="1"/>
</dbReference>
<dbReference type="GO" id="GO:0004508">
    <property type="term" value="F:steroid 17-alpha-monooxygenase activity"/>
    <property type="evidence" value="ECO:0007669"/>
    <property type="project" value="TreeGrafter"/>
</dbReference>
<evidence type="ECO:0000256" key="5">
    <source>
        <dbReference type="ARBA" id="ARBA00010617"/>
    </source>
</evidence>
<keyword evidence="9" id="KW-0492">Microsome</keyword>
<keyword evidence="10 15" id="KW-0560">Oxidoreductase</keyword>
<name>A0AAV1ZDF3_9ARAC</name>
<dbReference type="InterPro" id="IPR036396">
    <property type="entry name" value="Cyt_P450_sf"/>
</dbReference>
<evidence type="ECO:0000256" key="10">
    <source>
        <dbReference type="ARBA" id="ARBA00023002"/>
    </source>
</evidence>
<accession>A0AAV1ZDF3</accession>
<evidence type="ECO:0000256" key="1">
    <source>
        <dbReference type="ARBA" id="ARBA00001971"/>
    </source>
</evidence>
<evidence type="ECO:0000256" key="9">
    <source>
        <dbReference type="ARBA" id="ARBA00022848"/>
    </source>
</evidence>
<evidence type="ECO:0000256" key="4">
    <source>
        <dbReference type="ARBA" id="ARBA00004406"/>
    </source>
</evidence>
<feature type="transmembrane region" description="Helical" evidence="16">
    <location>
        <begin position="6"/>
        <end position="29"/>
    </location>
</feature>
<evidence type="ECO:0000313" key="17">
    <source>
        <dbReference type="EMBL" id="CAL1269549.1"/>
    </source>
</evidence>
<evidence type="ECO:0000256" key="6">
    <source>
        <dbReference type="ARBA" id="ARBA00022617"/>
    </source>
</evidence>
<feature type="binding site" description="axial binding residue" evidence="14">
    <location>
        <position position="446"/>
    </location>
    <ligand>
        <name>heme</name>
        <dbReference type="ChEBI" id="CHEBI:30413"/>
    </ligand>
    <ligandPart>
        <name>Fe</name>
        <dbReference type="ChEBI" id="CHEBI:18248"/>
    </ligandPart>
</feature>
<keyword evidence="6 14" id="KW-0349">Heme</keyword>
<dbReference type="GO" id="GO:0042448">
    <property type="term" value="P:progesterone metabolic process"/>
    <property type="evidence" value="ECO:0007669"/>
    <property type="project" value="TreeGrafter"/>
</dbReference>
<dbReference type="PANTHER" id="PTHR24289">
    <property type="entry name" value="STEROID 17-ALPHA-HYDROXYLASE/17,20 LYASE"/>
    <property type="match status" value="1"/>
</dbReference>